<sequence length="196" mass="22644">MLFIKWFSIVLLGFLSDSAPQSLTYDIVVNDRTVGQMQVATLPTASGLQYQVNADVRMHILGERRMITNFTSTYQNNQLTEARFHDQLNGKTRHDALVRWDGAAYRIKVNGEQSQLANRRVTYSTASLYAQEPLGIRELFSERFGQFCSIKPLANHTYELTMPDGRKNRYHYVEGICQKVEAQQALFDVQFRLRRN</sequence>
<dbReference type="Proteomes" id="UP001202180">
    <property type="component" value="Unassembled WGS sequence"/>
</dbReference>
<evidence type="ECO:0008006" key="3">
    <source>
        <dbReference type="Google" id="ProtNLM"/>
    </source>
</evidence>
<protein>
    <recommendedName>
        <fullName evidence="3">DUF3108 domain-containing protein</fullName>
    </recommendedName>
</protein>
<proteinExistence type="predicted"/>
<name>A0ABT0HRT6_9BACT</name>
<dbReference type="Pfam" id="PF19630">
    <property type="entry name" value="DUF6134"/>
    <property type="match status" value="1"/>
</dbReference>
<dbReference type="RefSeq" id="WP_248479263.1">
    <property type="nucleotide sequence ID" value="NZ_JALPRF010000004.1"/>
</dbReference>
<reference evidence="1 2" key="1">
    <citation type="submission" date="2022-04" db="EMBL/GenBank/DDBJ databases">
        <title>Spirosoma sp. strain RP8 genome sequencing and assembly.</title>
        <authorList>
            <person name="Jung Y."/>
        </authorList>
    </citation>
    <scope>NUCLEOTIDE SEQUENCE [LARGE SCALE GENOMIC DNA]</scope>
    <source>
        <strain evidence="1 2">RP8</strain>
    </source>
</reference>
<organism evidence="1 2">
    <name type="scientific">Spirosoma liriopis</name>
    <dbReference type="NCBI Taxonomy" id="2937440"/>
    <lineage>
        <taxon>Bacteria</taxon>
        <taxon>Pseudomonadati</taxon>
        <taxon>Bacteroidota</taxon>
        <taxon>Cytophagia</taxon>
        <taxon>Cytophagales</taxon>
        <taxon>Cytophagaceae</taxon>
        <taxon>Spirosoma</taxon>
    </lineage>
</organism>
<gene>
    <name evidence="1" type="ORF">M0L20_22695</name>
</gene>
<evidence type="ECO:0000313" key="2">
    <source>
        <dbReference type="Proteomes" id="UP001202180"/>
    </source>
</evidence>
<comment type="caution">
    <text evidence="1">The sequence shown here is derived from an EMBL/GenBank/DDBJ whole genome shotgun (WGS) entry which is preliminary data.</text>
</comment>
<dbReference type="EMBL" id="JALPRF010000004">
    <property type="protein sequence ID" value="MCK8494695.1"/>
    <property type="molecule type" value="Genomic_DNA"/>
</dbReference>
<evidence type="ECO:0000313" key="1">
    <source>
        <dbReference type="EMBL" id="MCK8494695.1"/>
    </source>
</evidence>
<keyword evidence="2" id="KW-1185">Reference proteome</keyword>
<dbReference type="InterPro" id="IPR045767">
    <property type="entry name" value="DUF6134"/>
</dbReference>
<accession>A0ABT0HRT6</accession>